<dbReference type="EMBL" id="BTRK01000002">
    <property type="protein sequence ID" value="GMR35458.1"/>
    <property type="molecule type" value="Genomic_DNA"/>
</dbReference>
<dbReference type="GO" id="GO:0016020">
    <property type="term" value="C:membrane"/>
    <property type="evidence" value="ECO:0007669"/>
    <property type="project" value="InterPro"/>
</dbReference>
<comment type="caution">
    <text evidence="3">The sequence shown here is derived from an EMBL/GenBank/DDBJ whole genome shotgun (WGS) entry which is preliminary data.</text>
</comment>
<feature type="transmembrane region" description="Helical" evidence="2">
    <location>
        <begin position="58"/>
        <end position="77"/>
    </location>
</feature>
<dbReference type="Proteomes" id="UP001328107">
    <property type="component" value="Unassembled WGS sequence"/>
</dbReference>
<feature type="transmembrane region" description="Helical" evidence="2">
    <location>
        <begin position="25"/>
        <end position="52"/>
    </location>
</feature>
<keyword evidence="2" id="KW-0812">Transmembrane</keyword>
<proteinExistence type="inferred from homology"/>
<evidence type="ECO:0000313" key="4">
    <source>
        <dbReference type="Proteomes" id="UP001328107"/>
    </source>
</evidence>
<dbReference type="GO" id="GO:0007606">
    <property type="term" value="P:sensory perception of chemical stimulus"/>
    <property type="evidence" value="ECO:0007669"/>
    <property type="project" value="InterPro"/>
</dbReference>
<dbReference type="PANTHER" id="PTHR47521:SF7">
    <property type="entry name" value="SERPENTINE RECEPTOR CLASS EPSILON-6"/>
    <property type="match status" value="1"/>
</dbReference>
<dbReference type="InterPro" id="IPR004151">
    <property type="entry name" value="7TM_GPCR_serpentine_rcpt_Sre"/>
</dbReference>
<evidence type="ECO:0000256" key="2">
    <source>
        <dbReference type="SAM" id="Phobius"/>
    </source>
</evidence>
<feature type="non-terminal residue" evidence="3">
    <location>
        <position position="1"/>
    </location>
</feature>
<name>A0AAN4ZBF0_9BILA</name>
<reference evidence="4" key="1">
    <citation type="submission" date="2022-10" db="EMBL/GenBank/DDBJ databases">
        <title>Genome assembly of Pristionchus species.</title>
        <authorList>
            <person name="Yoshida K."/>
            <person name="Sommer R.J."/>
        </authorList>
    </citation>
    <scope>NUCLEOTIDE SEQUENCE [LARGE SCALE GENOMIC DNA]</scope>
    <source>
        <strain evidence="4">RS5460</strain>
    </source>
</reference>
<sequence>FGSIAFERYIATRFWRWYERREPSVAIVLIAIEIVANIVSMSNVLLCVNGYYPHEANLVVFAVIMMISFAIFAYAYLQNLKLFKSITSFSKQYSVARIFQMKENMRVLKVCLSFKHSNNSMF</sequence>
<organism evidence="3 4">
    <name type="scientific">Pristionchus mayeri</name>
    <dbReference type="NCBI Taxonomy" id="1317129"/>
    <lineage>
        <taxon>Eukaryota</taxon>
        <taxon>Metazoa</taxon>
        <taxon>Ecdysozoa</taxon>
        <taxon>Nematoda</taxon>
        <taxon>Chromadorea</taxon>
        <taxon>Rhabditida</taxon>
        <taxon>Rhabditina</taxon>
        <taxon>Diplogasteromorpha</taxon>
        <taxon>Diplogasteroidea</taxon>
        <taxon>Neodiplogasteridae</taxon>
        <taxon>Pristionchus</taxon>
    </lineage>
</organism>
<keyword evidence="2" id="KW-0472">Membrane</keyword>
<dbReference type="Pfam" id="PF03125">
    <property type="entry name" value="Sre"/>
    <property type="match status" value="1"/>
</dbReference>
<evidence type="ECO:0008006" key="5">
    <source>
        <dbReference type="Google" id="ProtNLM"/>
    </source>
</evidence>
<dbReference type="AlphaFoldDB" id="A0AAN4ZBF0"/>
<evidence type="ECO:0000313" key="3">
    <source>
        <dbReference type="EMBL" id="GMR35458.1"/>
    </source>
</evidence>
<comment type="similarity">
    <text evidence="1">Belongs to the nematode receptor-like protein sre family.</text>
</comment>
<accession>A0AAN4ZBF0</accession>
<gene>
    <name evidence="3" type="ORF">PMAYCL1PPCAC_05653</name>
</gene>
<keyword evidence="4" id="KW-1185">Reference proteome</keyword>
<dbReference type="InterPro" id="IPR052860">
    <property type="entry name" value="NRL-GPCR1"/>
</dbReference>
<keyword evidence="2" id="KW-1133">Transmembrane helix</keyword>
<protein>
    <recommendedName>
        <fullName evidence="5">G protein-coupled receptor</fullName>
    </recommendedName>
</protein>
<evidence type="ECO:0000256" key="1">
    <source>
        <dbReference type="ARBA" id="ARBA00006803"/>
    </source>
</evidence>
<dbReference type="PANTHER" id="PTHR47521">
    <property type="entry name" value="SERPENTINE RECEPTOR, CLASS E (EPSILON)-RELATED"/>
    <property type="match status" value="1"/>
</dbReference>